<name>A0AAN7B5G1_9PEZI</name>
<organism evidence="2 3">
    <name type="scientific">Rhypophila decipiens</name>
    <dbReference type="NCBI Taxonomy" id="261697"/>
    <lineage>
        <taxon>Eukaryota</taxon>
        <taxon>Fungi</taxon>
        <taxon>Dikarya</taxon>
        <taxon>Ascomycota</taxon>
        <taxon>Pezizomycotina</taxon>
        <taxon>Sordariomycetes</taxon>
        <taxon>Sordariomycetidae</taxon>
        <taxon>Sordariales</taxon>
        <taxon>Naviculisporaceae</taxon>
        <taxon>Rhypophila</taxon>
    </lineage>
</organism>
<feature type="compositionally biased region" description="Acidic residues" evidence="1">
    <location>
        <begin position="191"/>
        <end position="207"/>
    </location>
</feature>
<reference evidence="2" key="1">
    <citation type="journal article" date="2023" name="Mol. Phylogenet. Evol.">
        <title>Genome-scale phylogeny and comparative genomics of the fungal order Sordariales.</title>
        <authorList>
            <person name="Hensen N."/>
            <person name="Bonometti L."/>
            <person name="Westerberg I."/>
            <person name="Brannstrom I.O."/>
            <person name="Guillou S."/>
            <person name="Cros-Aarteil S."/>
            <person name="Calhoun S."/>
            <person name="Haridas S."/>
            <person name="Kuo A."/>
            <person name="Mondo S."/>
            <person name="Pangilinan J."/>
            <person name="Riley R."/>
            <person name="LaButti K."/>
            <person name="Andreopoulos B."/>
            <person name="Lipzen A."/>
            <person name="Chen C."/>
            <person name="Yan M."/>
            <person name="Daum C."/>
            <person name="Ng V."/>
            <person name="Clum A."/>
            <person name="Steindorff A."/>
            <person name="Ohm R.A."/>
            <person name="Martin F."/>
            <person name="Silar P."/>
            <person name="Natvig D.O."/>
            <person name="Lalanne C."/>
            <person name="Gautier V."/>
            <person name="Ament-Velasquez S.L."/>
            <person name="Kruys A."/>
            <person name="Hutchinson M.I."/>
            <person name="Powell A.J."/>
            <person name="Barry K."/>
            <person name="Miller A.N."/>
            <person name="Grigoriev I.V."/>
            <person name="Debuchy R."/>
            <person name="Gladieux P."/>
            <person name="Hiltunen Thoren M."/>
            <person name="Johannesson H."/>
        </authorList>
    </citation>
    <scope>NUCLEOTIDE SEQUENCE</scope>
    <source>
        <strain evidence="2">PSN293</strain>
    </source>
</reference>
<accession>A0AAN7B5G1</accession>
<dbReference type="AlphaFoldDB" id="A0AAN7B5G1"/>
<comment type="caution">
    <text evidence="2">The sequence shown here is derived from an EMBL/GenBank/DDBJ whole genome shotgun (WGS) entry which is preliminary data.</text>
</comment>
<feature type="region of interest" description="Disordered" evidence="1">
    <location>
        <begin position="71"/>
        <end position="96"/>
    </location>
</feature>
<reference evidence="2" key="2">
    <citation type="submission" date="2023-05" db="EMBL/GenBank/DDBJ databases">
        <authorList>
            <consortium name="Lawrence Berkeley National Laboratory"/>
            <person name="Steindorff A."/>
            <person name="Hensen N."/>
            <person name="Bonometti L."/>
            <person name="Westerberg I."/>
            <person name="Brannstrom I.O."/>
            <person name="Guillou S."/>
            <person name="Cros-Aarteil S."/>
            <person name="Calhoun S."/>
            <person name="Haridas S."/>
            <person name="Kuo A."/>
            <person name="Mondo S."/>
            <person name="Pangilinan J."/>
            <person name="Riley R."/>
            <person name="Labutti K."/>
            <person name="Andreopoulos B."/>
            <person name="Lipzen A."/>
            <person name="Chen C."/>
            <person name="Yanf M."/>
            <person name="Daum C."/>
            <person name="Ng V."/>
            <person name="Clum A."/>
            <person name="Ohm R."/>
            <person name="Martin F."/>
            <person name="Silar P."/>
            <person name="Natvig D."/>
            <person name="Lalanne C."/>
            <person name="Gautier V."/>
            <person name="Ament-Velasquez S.L."/>
            <person name="Kruys A."/>
            <person name="Hutchinson M.I."/>
            <person name="Powell A.J."/>
            <person name="Barry K."/>
            <person name="Miller A.N."/>
            <person name="Grigoriev I.V."/>
            <person name="Debuchy R."/>
            <person name="Gladieux P."/>
            <person name="Thoren M.H."/>
            <person name="Johannesson H."/>
        </authorList>
    </citation>
    <scope>NUCLEOTIDE SEQUENCE</scope>
    <source>
        <strain evidence="2">PSN293</strain>
    </source>
</reference>
<evidence type="ECO:0000313" key="3">
    <source>
        <dbReference type="Proteomes" id="UP001301769"/>
    </source>
</evidence>
<evidence type="ECO:0000256" key="1">
    <source>
        <dbReference type="SAM" id="MobiDB-lite"/>
    </source>
</evidence>
<evidence type="ECO:0000313" key="2">
    <source>
        <dbReference type="EMBL" id="KAK4210999.1"/>
    </source>
</evidence>
<gene>
    <name evidence="2" type="ORF">QBC37DRAFT_427856</name>
</gene>
<protein>
    <submittedName>
        <fullName evidence="2">Uncharacterized protein</fullName>
    </submittedName>
</protein>
<proteinExistence type="predicted"/>
<dbReference type="EMBL" id="MU858160">
    <property type="protein sequence ID" value="KAK4210999.1"/>
    <property type="molecule type" value="Genomic_DNA"/>
</dbReference>
<dbReference type="Proteomes" id="UP001301769">
    <property type="component" value="Unassembled WGS sequence"/>
</dbReference>
<feature type="compositionally biased region" description="Low complexity" evidence="1">
    <location>
        <begin position="164"/>
        <end position="184"/>
    </location>
</feature>
<sequence length="258" mass="26693">MPASDLTESDRRFLEVAITCLKEPPQLDVPRIAEILGIKNKSVTNKWWEIKKKLWGVEVARAAGEKTRQLATAAGVKRKREAKAANPAPPKPVKEPVRWYTNDVAPLPTTPTSAAPANDIASSSAVAAVAGPIVDGVATAMEIDGASRSPDERSAVPSDGDGDGVAYAAAAADVTSTMDATTTMEPIAPTSEEEIPTTEADDNSEPEPAEHADDQQVGPTDNGEVAGHASDGDEVGGHVSDGEEIGGHASDGEEAGVV</sequence>
<feature type="region of interest" description="Disordered" evidence="1">
    <location>
        <begin position="144"/>
        <end position="258"/>
    </location>
</feature>
<keyword evidence="3" id="KW-1185">Reference proteome</keyword>